<gene>
    <name evidence="2" type="ORF">SAMN05444372_111142</name>
</gene>
<dbReference type="OrthoDB" id="1132160at2"/>
<evidence type="ECO:0000256" key="1">
    <source>
        <dbReference type="SAM" id="Phobius"/>
    </source>
</evidence>
<proteinExistence type="predicted"/>
<dbReference type="STRING" id="229205.SAMN05444372_111142"/>
<dbReference type="EMBL" id="FQWF01000011">
    <property type="protein sequence ID" value="SHG91082.1"/>
    <property type="molecule type" value="Genomic_DNA"/>
</dbReference>
<dbReference type="Proteomes" id="UP000184020">
    <property type="component" value="Unassembled WGS sequence"/>
</dbReference>
<protein>
    <submittedName>
        <fullName evidence="2">Rod shape-determining protein MreD</fullName>
    </submittedName>
</protein>
<name>A0A1M5NNI0_9FLAO</name>
<keyword evidence="3" id="KW-1185">Reference proteome</keyword>
<keyword evidence="1" id="KW-0812">Transmembrane</keyword>
<evidence type="ECO:0000313" key="3">
    <source>
        <dbReference type="Proteomes" id="UP000184020"/>
    </source>
</evidence>
<feature type="transmembrane region" description="Helical" evidence="1">
    <location>
        <begin position="5"/>
        <end position="22"/>
    </location>
</feature>
<sequence length="168" mass="19128">MNSALLVNIFRFVLLLAIQIIIFNNMNFLGYISPFPYILFIILYPVNGNKSGLIASSFLLGIILDLFSNSGGTHATACLVLAYLRPLLFKFAFGLSYEYQTIKLNDVITPQRFSFIFLSVIIHHFTLFLLEAFQLSYILDTLVTTLLSTTFTVILCIIIIYLIKPNRR</sequence>
<keyword evidence="1" id="KW-0472">Membrane</keyword>
<feature type="transmembrane region" description="Helical" evidence="1">
    <location>
        <begin position="142"/>
        <end position="163"/>
    </location>
</feature>
<feature type="transmembrane region" description="Helical" evidence="1">
    <location>
        <begin position="28"/>
        <end position="44"/>
    </location>
</feature>
<reference evidence="3" key="1">
    <citation type="submission" date="2016-11" db="EMBL/GenBank/DDBJ databases">
        <authorList>
            <person name="Varghese N."/>
            <person name="Submissions S."/>
        </authorList>
    </citation>
    <scope>NUCLEOTIDE SEQUENCE [LARGE SCALE GENOMIC DNA]</scope>
    <source>
        <strain evidence="3">DSM 17659</strain>
    </source>
</reference>
<dbReference type="AlphaFoldDB" id="A0A1M5NNI0"/>
<accession>A0A1M5NNI0</accession>
<feature type="transmembrane region" description="Helical" evidence="1">
    <location>
        <begin position="113"/>
        <end position="130"/>
    </location>
</feature>
<keyword evidence="1" id="KW-1133">Transmembrane helix</keyword>
<evidence type="ECO:0000313" key="2">
    <source>
        <dbReference type="EMBL" id="SHG91082.1"/>
    </source>
</evidence>
<dbReference type="RefSeq" id="WP_073020949.1">
    <property type="nucleotide sequence ID" value="NZ_FQWF01000011.1"/>
</dbReference>
<organism evidence="2 3">
    <name type="scientific">Flavobacterium micromati</name>
    <dbReference type="NCBI Taxonomy" id="229205"/>
    <lineage>
        <taxon>Bacteria</taxon>
        <taxon>Pseudomonadati</taxon>
        <taxon>Bacteroidota</taxon>
        <taxon>Flavobacteriia</taxon>
        <taxon>Flavobacteriales</taxon>
        <taxon>Flavobacteriaceae</taxon>
        <taxon>Flavobacterium</taxon>
    </lineage>
</organism>